<dbReference type="Proteomes" id="UP000789595">
    <property type="component" value="Unassembled WGS sequence"/>
</dbReference>
<evidence type="ECO:0000256" key="1">
    <source>
        <dbReference type="SAM" id="MobiDB-lite"/>
    </source>
</evidence>
<dbReference type="AlphaFoldDB" id="A0A8J2SC32"/>
<evidence type="ECO:0000313" key="2">
    <source>
        <dbReference type="EMBL" id="CAH0368743.1"/>
    </source>
</evidence>
<protein>
    <submittedName>
        <fullName evidence="2">Uncharacterized protein</fullName>
    </submittedName>
</protein>
<keyword evidence="3" id="KW-1185">Reference proteome</keyword>
<feature type="region of interest" description="Disordered" evidence="1">
    <location>
        <begin position="70"/>
        <end position="119"/>
    </location>
</feature>
<reference evidence="2" key="1">
    <citation type="submission" date="2021-11" db="EMBL/GenBank/DDBJ databases">
        <authorList>
            <consortium name="Genoscope - CEA"/>
            <person name="William W."/>
        </authorList>
    </citation>
    <scope>NUCLEOTIDE SEQUENCE</scope>
</reference>
<gene>
    <name evidence="2" type="ORF">PECAL_2P18230</name>
</gene>
<proteinExistence type="predicted"/>
<name>A0A8J2SC32_9STRA</name>
<sequence>MQSDRATTTSSPGSALVWRRSAALFAIDGPPGTTKIKPVAVRAPTAAVESSDGRSAAVWARANARLARESASCATKASGAESTSTVPESRSVRSVTVSRSREKTASPGSPCSAARRASRSASTASATALRAAATSPGSASGSRVGFTYTMFPVSQNWPLRLSGLNGFSAHAGNAAAAVAAAAASQSVRRAIGARAVVVWSATRNKLVRSSMAAGWCSWAGAARKSTANKSR</sequence>
<accession>A0A8J2SC32</accession>
<evidence type="ECO:0000313" key="3">
    <source>
        <dbReference type="Proteomes" id="UP000789595"/>
    </source>
</evidence>
<feature type="compositionally biased region" description="Low complexity" evidence="1">
    <location>
        <begin position="81"/>
        <end position="98"/>
    </location>
</feature>
<comment type="caution">
    <text evidence="2">The sequence shown here is derived from an EMBL/GenBank/DDBJ whole genome shotgun (WGS) entry which is preliminary data.</text>
</comment>
<organism evidence="2 3">
    <name type="scientific">Pelagomonas calceolata</name>
    <dbReference type="NCBI Taxonomy" id="35677"/>
    <lineage>
        <taxon>Eukaryota</taxon>
        <taxon>Sar</taxon>
        <taxon>Stramenopiles</taxon>
        <taxon>Ochrophyta</taxon>
        <taxon>Pelagophyceae</taxon>
        <taxon>Pelagomonadales</taxon>
        <taxon>Pelagomonadaceae</taxon>
        <taxon>Pelagomonas</taxon>
    </lineage>
</organism>
<dbReference type="EMBL" id="CAKKNE010000002">
    <property type="protein sequence ID" value="CAH0368743.1"/>
    <property type="molecule type" value="Genomic_DNA"/>
</dbReference>